<keyword evidence="2" id="KW-0238">DNA-binding</keyword>
<evidence type="ECO:0000256" key="2">
    <source>
        <dbReference type="ARBA" id="ARBA00023125"/>
    </source>
</evidence>
<evidence type="ECO:0000313" key="6">
    <source>
        <dbReference type="Proteomes" id="UP000004959"/>
    </source>
</evidence>
<dbReference type="HOGENOM" id="CLU_037628_1_2_9"/>
<dbReference type="Pfam" id="PF13377">
    <property type="entry name" value="Peripla_BP_3"/>
    <property type="match status" value="1"/>
</dbReference>
<dbReference type="InterPro" id="IPR046335">
    <property type="entry name" value="LacI/GalR-like_sensor"/>
</dbReference>
<sequence length="337" mass="37114">MAVTIKEIAKLASVSPGTVSRILNSDPTLSVTESTRKRVKQIAGKLNYENNREQRRKNIATIAVVTSMSEQREVDDPYWRSVHQGIKQAAKQSRATIAGIFRLTDGLHGVDLSQYSAVIVTGDLSISAIRQIKKINTNLVLVDSRDRLADIDSVNPDLAEMTERILNEFKQSGRQHVAFIGGINERIDLDGKIKSRSKDPRTLAYEKWMSQKQLESSEILGSWSSAAGVDAVKVLLQQKKPCDALLVASDVIAIGAMKALQENGIVIGKDLALASFDDLDTAAYLNPSLTSVNLPQHALGASAVSQAIELSQSSRTWTKWVTIPSRLVYRESFQKNW</sequence>
<organism evidence="5 6">
    <name type="scientific">Oenococcus kitaharae DSM 17330</name>
    <dbReference type="NCBI Taxonomy" id="1045004"/>
    <lineage>
        <taxon>Bacteria</taxon>
        <taxon>Bacillati</taxon>
        <taxon>Bacillota</taxon>
        <taxon>Bacilli</taxon>
        <taxon>Lactobacillales</taxon>
        <taxon>Lactobacillaceae</taxon>
        <taxon>Oenococcus</taxon>
    </lineage>
</organism>
<keyword evidence="3" id="KW-0804">Transcription</keyword>
<dbReference type="GO" id="GO:0000976">
    <property type="term" value="F:transcription cis-regulatory region binding"/>
    <property type="evidence" value="ECO:0007669"/>
    <property type="project" value="TreeGrafter"/>
</dbReference>
<accession>G9WEW3</accession>
<dbReference type="SUPFAM" id="SSF47413">
    <property type="entry name" value="lambda repressor-like DNA-binding domains"/>
    <property type="match status" value="1"/>
</dbReference>
<dbReference type="EMBL" id="AFVZ01000001">
    <property type="protein sequence ID" value="EHN58286.1"/>
    <property type="molecule type" value="Genomic_DNA"/>
</dbReference>
<evidence type="ECO:0000259" key="4">
    <source>
        <dbReference type="PROSITE" id="PS50932"/>
    </source>
</evidence>
<dbReference type="InterPro" id="IPR028082">
    <property type="entry name" value="Peripla_BP_I"/>
</dbReference>
<gene>
    <name evidence="5" type="ORF">OKIT_0159</name>
</gene>
<dbReference type="OrthoDB" id="43195at2"/>
<dbReference type="PATRIC" id="fig|1045004.4.peg.162"/>
<dbReference type="SUPFAM" id="SSF53822">
    <property type="entry name" value="Periplasmic binding protein-like I"/>
    <property type="match status" value="1"/>
</dbReference>
<keyword evidence="6" id="KW-1185">Reference proteome</keyword>
<protein>
    <submittedName>
        <fullName evidence="5">Transcription regulator of beta-galactosidase</fullName>
    </submittedName>
</protein>
<dbReference type="PROSITE" id="PS00356">
    <property type="entry name" value="HTH_LACI_1"/>
    <property type="match status" value="1"/>
</dbReference>
<dbReference type="PROSITE" id="PS50932">
    <property type="entry name" value="HTH_LACI_2"/>
    <property type="match status" value="1"/>
</dbReference>
<evidence type="ECO:0000256" key="3">
    <source>
        <dbReference type="ARBA" id="ARBA00023163"/>
    </source>
</evidence>
<dbReference type="SMART" id="SM00354">
    <property type="entry name" value="HTH_LACI"/>
    <property type="match status" value="1"/>
</dbReference>
<dbReference type="Gene3D" id="1.10.260.40">
    <property type="entry name" value="lambda repressor-like DNA-binding domains"/>
    <property type="match status" value="1"/>
</dbReference>
<dbReference type="AlphaFoldDB" id="G9WEW3"/>
<evidence type="ECO:0000313" key="5">
    <source>
        <dbReference type="EMBL" id="EHN58286.1"/>
    </source>
</evidence>
<dbReference type="STRING" id="336988.NT96_03995"/>
<dbReference type="GO" id="GO:0003700">
    <property type="term" value="F:DNA-binding transcription factor activity"/>
    <property type="evidence" value="ECO:0007669"/>
    <property type="project" value="TreeGrafter"/>
</dbReference>
<proteinExistence type="predicted"/>
<dbReference type="InterPro" id="IPR010982">
    <property type="entry name" value="Lambda_DNA-bd_dom_sf"/>
</dbReference>
<dbReference type="RefSeq" id="WP_007744449.1">
    <property type="nucleotide sequence ID" value="NZ_CM001398.1"/>
</dbReference>
<dbReference type="Proteomes" id="UP000004959">
    <property type="component" value="Chromosome"/>
</dbReference>
<dbReference type="Gene3D" id="3.40.50.2300">
    <property type="match status" value="2"/>
</dbReference>
<keyword evidence="1" id="KW-0805">Transcription regulation</keyword>
<feature type="domain" description="HTH lacI-type" evidence="4">
    <location>
        <begin position="3"/>
        <end position="59"/>
    </location>
</feature>
<dbReference type="CDD" id="cd01544">
    <property type="entry name" value="PBP1_GalR"/>
    <property type="match status" value="1"/>
</dbReference>
<reference evidence="5 6" key="1">
    <citation type="journal article" date="2012" name="PLoS ONE">
        <title>Functional divergence in the genus oenococcus as predicted by genome sequencing of the newly-described species, Oenococcus kitaharae.</title>
        <authorList>
            <person name="Borneman A.R."/>
            <person name="McCarthy J.M."/>
            <person name="Chambers P.J."/>
            <person name="Bartowsky E.J."/>
        </authorList>
    </citation>
    <scope>NUCLEOTIDE SEQUENCE [LARGE SCALE GENOMIC DNA]</scope>
    <source>
        <strain evidence="6">DSM17330</strain>
    </source>
</reference>
<dbReference type="eggNOG" id="COG1609">
    <property type="taxonomic scope" value="Bacteria"/>
</dbReference>
<name>G9WEW3_9LACO</name>
<dbReference type="PANTHER" id="PTHR30146">
    <property type="entry name" value="LACI-RELATED TRANSCRIPTIONAL REPRESSOR"/>
    <property type="match status" value="1"/>
</dbReference>
<dbReference type="InterPro" id="IPR000843">
    <property type="entry name" value="HTH_LacI"/>
</dbReference>
<evidence type="ECO:0000256" key="1">
    <source>
        <dbReference type="ARBA" id="ARBA00023015"/>
    </source>
</evidence>
<dbReference type="PANTHER" id="PTHR30146:SF149">
    <property type="entry name" value="HTH-TYPE TRANSCRIPTIONAL REGULATOR EBGR"/>
    <property type="match status" value="1"/>
</dbReference>
<dbReference type="CDD" id="cd01392">
    <property type="entry name" value="HTH_LacI"/>
    <property type="match status" value="1"/>
</dbReference>
<comment type="caution">
    <text evidence="5">The sequence shown here is derived from an EMBL/GenBank/DDBJ whole genome shotgun (WGS) entry which is preliminary data.</text>
</comment>
<dbReference type="Pfam" id="PF00356">
    <property type="entry name" value="LacI"/>
    <property type="match status" value="1"/>
</dbReference>